<protein>
    <submittedName>
        <fullName evidence="2">Uncharacterized protein</fullName>
    </submittedName>
</protein>
<dbReference type="RefSeq" id="WP_059208246.1">
    <property type="nucleotide sequence ID" value="NZ_KQ948664.1"/>
</dbReference>
<gene>
    <name evidence="2" type="ORF">AQJ46_28290</name>
</gene>
<evidence type="ECO:0000256" key="1">
    <source>
        <dbReference type="SAM" id="MobiDB-lite"/>
    </source>
</evidence>
<dbReference type="EMBL" id="LMWU01000028">
    <property type="protein sequence ID" value="KUN65015.1"/>
    <property type="molecule type" value="Genomic_DNA"/>
</dbReference>
<organism evidence="2 3">
    <name type="scientific">Streptomyces canus</name>
    <dbReference type="NCBI Taxonomy" id="58343"/>
    <lineage>
        <taxon>Bacteria</taxon>
        <taxon>Bacillati</taxon>
        <taxon>Actinomycetota</taxon>
        <taxon>Actinomycetes</taxon>
        <taxon>Kitasatosporales</taxon>
        <taxon>Streptomycetaceae</taxon>
        <taxon>Streptomyces</taxon>
        <taxon>Streptomyces aurantiacus group</taxon>
    </lineage>
</organism>
<dbReference type="STRING" id="58343.AQJ46_28290"/>
<accession>A0A101S076</accession>
<evidence type="ECO:0000313" key="3">
    <source>
        <dbReference type="Proteomes" id="UP000053669"/>
    </source>
</evidence>
<reference evidence="2 3" key="1">
    <citation type="submission" date="2015-10" db="EMBL/GenBank/DDBJ databases">
        <title>Draft genome sequence of Streptomyces canus DSM 40017, type strain for the species Streptomyces canus.</title>
        <authorList>
            <person name="Ruckert C."/>
            <person name="Winkler A."/>
            <person name="Kalinowski J."/>
            <person name="Kampfer P."/>
            <person name="Glaeser S."/>
        </authorList>
    </citation>
    <scope>NUCLEOTIDE SEQUENCE [LARGE SCALE GENOMIC DNA]</scope>
    <source>
        <strain evidence="2 3">DSM 40017</strain>
    </source>
</reference>
<sequence length="116" mass="12275">MQISSRDVVSTEDVEDVAPQDPGAPPRVIPSTGVADTVSRGLVLAAHRGDGRSAAAPVLRRAGAPVLRRLGRDLGDRLGRLDGDGLGLLDGTRRCLGSSRAWSDPYPTYGTSRWAR</sequence>
<proteinExistence type="predicted"/>
<evidence type="ECO:0000313" key="2">
    <source>
        <dbReference type="EMBL" id="KUN65015.1"/>
    </source>
</evidence>
<feature type="region of interest" description="Disordered" evidence="1">
    <location>
        <begin position="1"/>
        <end position="33"/>
    </location>
</feature>
<name>A0A101S076_9ACTN</name>
<comment type="caution">
    <text evidence="2">The sequence shown here is derived from an EMBL/GenBank/DDBJ whole genome shotgun (WGS) entry which is preliminary data.</text>
</comment>
<dbReference type="Proteomes" id="UP000053669">
    <property type="component" value="Unassembled WGS sequence"/>
</dbReference>
<dbReference type="AlphaFoldDB" id="A0A101S076"/>